<protein>
    <submittedName>
        <fullName evidence="2">HNH endonuclease</fullName>
    </submittedName>
</protein>
<reference evidence="2 3" key="1">
    <citation type="submission" date="2022-06" db="EMBL/GenBank/DDBJ databases">
        <title>Haloarcula sp. a new haloarchaeum isolate from saline soil.</title>
        <authorList>
            <person name="Strakova D."/>
            <person name="Galisteo C."/>
            <person name="Sanchez-Porro C."/>
            <person name="Ventosa A."/>
        </authorList>
    </citation>
    <scope>NUCLEOTIDE SEQUENCE [LARGE SCALE GENOMIC DNA]</scope>
    <source>
        <strain evidence="2 3">S1CR25-12</strain>
    </source>
</reference>
<dbReference type="GO" id="GO:0004519">
    <property type="term" value="F:endonuclease activity"/>
    <property type="evidence" value="ECO:0007669"/>
    <property type="project" value="UniProtKB-KW"/>
</dbReference>
<dbReference type="Gene3D" id="1.10.30.50">
    <property type="match status" value="1"/>
</dbReference>
<organism evidence="2 3">
    <name type="scientific">Haloarcula saliterrae</name>
    <dbReference type="NCBI Taxonomy" id="2950534"/>
    <lineage>
        <taxon>Archaea</taxon>
        <taxon>Methanobacteriati</taxon>
        <taxon>Methanobacteriota</taxon>
        <taxon>Stenosarchaea group</taxon>
        <taxon>Halobacteria</taxon>
        <taxon>Halobacteriales</taxon>
        <taxon>Haloarculaceae</taxon>
        <taxon>Haloarcula</taxon>
    </lineage>
</organism>
<evidence type="ECO:0000259" key="1">
    <source>
        <dbReference type="SMART" id="SM00507"/>
    </source>
</evidence>
<dbReference type="CDD" id="cd00085">
    <property type="entry name" value="HNHc"/>
    <property type="match status" value="1"/>
</dbReference>
<keyword evidence="3" id="KW-1185">Reference proteome</keyword>
<dbReference type="RefSeq" id="WP_310918093.1">
    <property type="nucleotide sequence ID" value="NZ_JAMQON010000001.1"/>
</dbReference>
<keyword evidence="2" id="KW-0378">Hydrolase</keyword>
<dbReference type="SMART" id="SM00507">
    <property type="entry name" value="HNHc"/>
    <property type="match status" value="1"/>
</dbReference>
<sequence length="119" mass="13794">MSAEAQATLAEFVSEPAPDFDASGLCVTTPRFRLRNKSRAQAREWYWNEYDRDSYECPTCGGDGPFDVHHRDGDPLNNHPLNLVAICWLCHKSEHRRRRAVQRVQDWKDDYSDIIEVDA</sequence>
<keyword evidence="2" id="KW-0255">Endonuclease</keyword>
<evidence type="ECO:0000313" key="2">
    <source>
        <dbReference type="EMBL" id="MDS0258529.1"/>
    </source>
</evidence>
<dbReference type="EMBL" id="JAMQON010000001">
    <property type="protein sequence ID" value="MDS0258529.1"/>
    <property type="molecule type" value="Genomic_DNA"/>
</dbReference>
<gene>
    <name evidence="2" type="ORF">NDI56_03775</name>
</gene>
<dbReference type="InterPro" id="IPR003615">
    <property type="entry name" value="HNH_nuc"/>
</dbReference>
<feature type="domain" description="HNH nuclease" evidence="1">
    <location>
        <begin position="45"/>
        <end position="92"/>
    </location>
</feature>
<evidence type="ECO:0000313" key="3">
    <source>
        <dbReference type="Proteomes" id="UP001259659"/>
    </source>
</evidence>
<dbReference type="Proteomes" id="UP001259659">
    <property type="component" value="Unassembled WGS sequence"/>
</dbReference>
<accession>A0ABU2F8F5</accession>
<proteinExistence type="predicted"/>
<keyword evidence="2" id="KW-0540">Nuclease</keyword>
<comment type="caution">
    <text evidence="2">The sequence shown here is derived from an EMBL/GenBank/DDBJ whole genome shotgun (WGS) entry which is preliminary data.</text>
</comment>
<name>A0ABU2F8F5_9EURY</name>